<keyword evidence="2" id="KW-1185">Reference proteome</keyword>
<evidence type="ECO:0000313" key="1">
    <source>
        <dbReference type="EMBL" id="ORD94571.1"/>
    </source>
</evidence>
<dbReference type="EMBL" id="LWDP01000015">
    <property type="protein sequence ID" value="ORD94571.1"/>
    <property type="molecule type" value="Genomic_DNA"/>
</dbReference>
<accession>A0A1Y1S827</accession>
<comment type="caution">
    <text evidence="1">The sequence shown here is derived from an EMBL/GenBank/DDBJ whole genome shotgun (WGS) entry which is preliminary data.</text>
</comment>
<proteinExistence type="predicted"/>
<name>A0A1Y1S827_9MICR</name>
<dbReference type="AlphaFoldDB" id="A0A1Y1S827"/>
<evidence type="ECO:0000313" key="2">
    <source>
        <dbReference type="Proteomes" id="UP000192639"/>
    </source>
</evidence>
<gene>
    <name evidence="1" type="ORF">ECANGB1_467</name>
</gene>
<sequence>MKGSIQAEGEVVAFRETPGQVVLQNVVYNSMILRVECTGCFLLYPTHLFIYEGKLLFCINTETNKIISIKENTNKLLENKTIRLSDYAEYAAEFGSEIRQIATGTNRLYILLEDAIPCYSFSGELFRRANTVTFSRPVSQIAAYDDDLIFTDSDKYVMSHCNSHSFDFRRPRLFQFNNTVYISEGSTLFLYRNRDMHSVYTSTEYINDVVVSNQGGLLIIEGNAKFLTGFSNTKKYSIAISAPVAFVGDNLFYVDSNGVLGNTMLPMMDRSLDREFRNKQVEEVKVDLMNSESDEIIRGRKTREEEPFVVGGSGLGIRKRNKDHFDVTKKGKQFTNKVSENVTNNVNTSNITTNINTDIISIQSNTIKLNPTTLLLQYNNTGYMYLIKNDISNVIHIKYHDSDMIPVEMKMDESITLGAFCGSRCILADSTRIFHNNSVKQFSGIKSVGINSKLIYIINNNLLSVINSDMDTIHEIYCTYDNILVYDHHILMWNSNQLQLMTTDLHLIHQYQISGISYVGITDDKLYVKSGNNLFVGNGGVLYLIKSISETVLGVIDGYAVVRKSNSDDINSVEYIELGENTKKGRNMEDVEDVISLCEKYSMENKTVENNENKVVKKKIDPNEW</sequence>
<organism evidence="1 2">
    <name type="scientific">Enterospora canceri</name>
    <dbReference type="NCBI Taxonomy" id="1081671"/>
    <lineage>
        <taxon>Eukaryota</taxon>
        <taxon>Fungi</taxon>
        <taxon>Fungi incertae sedis</taxon>
        <taxon>Microsporidia</taxon>
        <taxon>Enterocytozoonidae</taxon>
        <taxon>Enterospora</taxon>
    </lineage>
</organism>
<reference evidence="1 2" key="1">
    <citation type="journal article" date="2017" name="Environ. Microbiol.">
        <title>Decay of the glycolytic pathway and adaptation to intranuclear parasitism within Enterocytozoonidae microsporidia.</title>
        <authorList>
            <person name="Wiredu Boakye D."/>
            <person name="Jaroenlak P."/>
            <person name="Prachumwat A."/>
            <person name="Williams T.A."/>
            <person name="Bateman K.S."/>
            <person name="Itsathitphaisarn O."/>
            <person name="Sritunyalucksana K."/>
            <person name="Paszkiewicz K.H."/>
            <person name="Moore K.A."/>
            <person name="Stentiford G.D."/>
            <person name="Williams B.A."/>
        </authorList>
    </citation>
    <scope>NUCLEOTIDE SEQUENCE [LARGE SCALE GENOMIC DNA]</scope>
    <source>
        <strain evidence="1 2">GB1</strain>
    </source>
</reference>
<dbReference type="VEuPathDB" id="MicrosporidiaDB:ECANGB1_467"/>
<dbReference type="Proteomes" id="UP000192639">
    <property type="component" value="Unassembled WGS sequence"/>
</dbReference>
<protein>
    <submittedName>
        <fullName evidence="1">Uncharacterized protein</fullName>
    </submittedName>
</protein>